<evidence type="ECO:0000259" key="3">
    <source>
        <dbReference type="Pfam" id="PF06985"/>
    </source>
</evidence>
<feature type="region of interest" description="Disordered" evidence="1">
    <location>
        <begin position="694"/>
        <end position="714"/>
    </location>
</feature>
<organism evidence="4">
    <name type="scientific">Tetraselmis sp. GSL018</name>
    <dbReference type="NCBI Taxonomy" id="582737"/>
    <lineage>
        <taxon>Eukaryota</taxon>
        <taxon>Viridiplantae</taxon>
        <taxon>Chlorophyta</taxon>
        <taxon>core chlorophytes</taxon>
        <taxon>Chlorodendrophyceae</taxon>
        <taxon>Chlorodendrales</taxon>
        <taxon>Chlorodendraceae</taxon>
        <taxon>Tetraselmis</taxon>
    </lineage>
</organism>
<feature type="transmembrane region" description="Helical" evidence="2">
    <location>
        <begin position="60"/>
        <end position="81"/>
    </location>
</feature>
<accession>A0A061SCE5</accession>
<keyword evidence="2" id="KW-1133">Transmembrane helix</keyword>
<name>A0A061SCE5_9CHLO</name>
<feature type="transmembrane region" description="Helical" evidence="2">
    <location>
        <begin position="190"/>
        <end position="211"/>
    </location>
</feature>
<dbReference type="Pfam" id="PF06985">
    <property type="entry name" value="HET"/>
    <property type="match status" value="1"/>
</dbReference>
<dbReference type="PANTHER" id="PTHR33112:SF16">
    <property type="entry name" value="HETEROKARYON INCOMPATIBILITY DOMAIN-CONTAINING PROTEIN"/>
    <property type="match status" value="1"/>
</dbReference>
<dbReference type="AlphaFoldDB" id="A0A061SCE5"/>
<protein>
    <recommendedName>
        <fullName evidence="3">Heterokaryon incompatibility domain-containing protein</fullName>
    </recommendedName>
</protein>
<feature type="domain" description="Heterokaryon incompatibility" evidence="3">
    <location>
        <begin position="454"/>
        <end position="546"/>
    </location>
</feature>
<dbReference type="InterPro" id="IPR010730">
    <property type="entry name" value="HET"/>
</dbReference>
<reference evidence="4" key="1">
    <citation type="submission" date="2014-05" db="EMBL/GenBank/DDBJ databases">
        <title>The transcriptome of the halophilic microalga Tetraselmis sp. GSL018 isolated from the Great Salt Lake, Utah.</title>
        <authorList>
            <person name="Jinkerson R.E."/>
            <person name="D'Adamo S."/>
            <person name="Posewitz M.C."/>
        </authorList>
    </citation>
    <scope>NUCLEOTIDE SEQUENCE</scope>
    <source>
        <strain evidence="4">GSL018</strain>
    </source>
</reference>
<evidence type="ECO:0000256" key="2">
    <source>
        <dbReference type="SAM" id="Phobius"/>
    </source>
</evidence>
<sequence length="714" mass="80319">MLKPSSDVVSKWSPKTALRGVVLLQLITKCLVIPVAWLSPCDFLEVVKGSKRCSSYHNQVLYISFACFVWGTSVLFYDYPAKLFCIWRLRRAQLRVEKFGQSDGGDSLDADHWVVGANRSFFLETSESVKTARALTVLLQGLLIPVFFCREMPFSRQDFFRGVHDVAGENGELSQLAIVSREWKNAVVQASWTVFLMPLLVILSMPTVLWSRVTEKAARECSDSGLQRMFLLPWLSFPLMLLNGLLVIAAYFIPWVENDRHSGLAMEIWFILNAVAFVGCVALLVWSRLLPDTVSVVRTCKMGLRFAQGLRRTARLLHCRVSPYPESLPVRMGSMTELTGAGHEWQRHMDSSAHQQELVVLYTCIFLWSSPDGTTFFGFVSMYLGRLLAMSLLLLTRDWGYSVTAMRSKGAGLGLLMHAKQFSRAIEAHLSGTPFAGEVPAYQGTVLRLHRTLAVSYRWQPQERQVTEGVSVNMSDFQLRSLVDAIRSTGCDYVWIDKLAVPQDGGFLQRTILSRMLAVYCGAHVTLVMRTAESGELNRYHQRTWTVQEFCCSRQLVVVTEDADESQNRYAVHTEEEAYFLILREEILKSLASCRPFWLVDRNQPLLQPDEAAQVVVRYNSLASRTACHDPADKVRALCPLLVNVPVEDHKELMELVAEIMTQARTGSAGLTDESMFSSLANFTKQISLASSQDQEASEQRLGSPVCVSSAWSP</sequence>
<dbReference type="EMBL" id="GBEZ01003155">
    <property type="protein sequence ID" value="JAC81963.1"/>
    <property type="molecule type" value="Transcribed_RNA"/>
</dbReference>
<dbReference type="PANTHER" id="PTHR33112">
    <property type="entry name" value="DOMAIN PROTEIN, PUTATIVE-RELATED"/>
    <property type="match status" value="1"/>
</dbReference>
<feature type="transmembrane region" description="Helical" evidence="2">
    <location>
        <begin position="231"/>
        <end position="256"/>
    </location>
</feature>
<evidence type="ECO:0000256" key="1">
    <source>
        <dbReference type="SAM" id="MobiDB-lite"/>
    </source>
</evidence>
<proteinExistence type="predicted"/>
<keyword evidence="2" id="KW-0472">Membrane</keyword>
<feature type="transmembrane region" description="Helical" evidence="2">
    <location>
        <begin position="21"/>
        <end position="40"/>
    </location>
</feature>
<evidence type="ECO:0000313" key="4">
    <source>
        <dbReference type="EMBL" id="JAC81963.1"/>
    </source>
</evidence>
<gene>
    <name evidence="4" type="ORF">TSPGSL018_6741</name>
</gene>
<feature type="transmembrane region" description="Helical" evidence="2">
    <location>
        <begin position="268"/>
        <end position="286"/>
    </location>
</feature>
<keyword evidence="2" id="KW-0812">Transmembrane</keyword>